<dbReference type="SUPFAM" id="SSF56784">
    <property type="entry name" value="HAD-like"/>
    <property type="match status" value="1"/>
</dbReference>
<dbReference type="RefSeq" id="WP_341467777.1">
    <property type="nucleotide sequence ID" value="NZ_CP128399.1"/>
</dbReference>
<dbReference type="AlphaFoldDB" id="A0A8T7M2J6"/>
<dbReference type="PANTHER" id="PTHR43316">
    <property type="entry name" value="HYDROLASE, HALOACID DELAHOGENASE-RELATED"/>
    <property type="match status" value="1"/>
</dbReference>
<dbReference type="SFLD" id="SFLDS00003">
    <property type="entry name" value="Haloacid_Dehalogenase"/>
    <property type="match status" value="1"/>
</dbReference>
<dbReference type="InterPro" id="IPR051540">
    <property type="entry name" value="S-2-haloacid_dehalogenase"/>
</dbReference>
<sequence>MSKLPVKAVIFDLWGTLIYNEPRTTNFHELIEMVGVPPEILWNSWRSYTDAALRGQIRSGLERAQLTLKELALPAEKIEQIAPVLAKFEQQSRASQVHFYPGVEQMLDDLKNTGYIIGLISNCSYLTPSIVNEMGIRKKTDLTILSCEVGLVKPEVEIYLQAATRLKVNASECLFVGDGGDNEMIGAKLAGFITALVEQERGHAYRYPEKDYVVDYRLPTITAVLDYLKFASFD</sequence>
<protein>
    <submittedName>
        <fullName evidence="2">HAD family hydrolase</fullName>
    </submittedName>
</protein>
<dbReference type="EMBL" id="JACATZ010000001">
    <property type="protein sequence ID" value="NWJ46520.1"/>
    <property type="molecule type" value="Genomic_DNA"/>
</dbReference>
<dbReference type="EMBL" id="CP128399">
    <property type="protein sequence ID" value="WJW65889.1"/>
    <property type="molecule type" value="Genomic_DNA"/>
</dbReference>
<evidence type="ECO:0000313" key="4">
    <source>
        <dbReference type="Proteomes" id="UP000521676"/>
    </source>
</evidence>
<dbReference type="InterPro" id="IPR023214">
    <property type="entry name" value="HAD_sf"/>
</dbReference>
<organism evidence="2 4">
    <name type="scientific">Candidatus Chlorohelix allophototropha</name>
    <dbReference type="NCBI Taxonomy" id="3003348"/>
    <lineage>
        <taxon>Bacteria</taxon>
        <taxon>Bacillati</taxon>
        <taxon>Chloroflexota</taxon>
        <taxon>Chloroflexia</taxon>
        <taxon>Candidatus Chloroheliales</taxon>
        <taxon>Candidatus Chloroheliaceae</taxon>
        <taxon>Candidatus Chlorohelix</taxon>
    </lineage>
</organism>
<dbReference type="PRINTS" id="PR00413">
    <property type="entry name" value="HADHALOGNASE"/>
</dbReference>
<dbReference type="SFLD" id="SFLDG01129">
    <property type="entry name" value="C1.5:_HAD__Beta-PGM__Phosphata"/>
    <property type="match status" value="1"/>
</dbReference>
<keyword evidence="5" id="KW-1185">Reference proteome</keyword>
<evidence type="ECO:0000256" key="1">
    <source>
        <dbReference type="ARBA" id="ARBA00022801"/>
    </source>
</evidence>
<dbReference type="NCBIfam" id="TIGR01549">
    <property type="entry name" value="HAD-SF-IA-v1"/>
    <property type="match status" value="1"/>
</dbReference>
<dbReference type="GO" id="GO:0016787">
    <property type="term" value="F:hydrolase activity"/>
    <property type="evidence" value="ECO:0007669"/>
    <property type="project" value="UniProtKB-KW"/>
</dbReference>
<evidence type="ECO:0000313" key="3">
    <source>
        <dbReference type="EMBL" id="WJW65889.1"/>
    </source>
</evidence>
<reference evidence="3" key="2">
    <citation type="journal article" date="2024" name="Nature">
        <title>Anoxygenic phototroph of the Chloroflexota uses a type I reaction centre.</title>
        <authorList>
            <person name="Tsuji J.M."/>
            <person name="Shaw N.A."/>
            <person name="Nagashima S."/>
            <person name="Venkiteswaran J.J."/>
            <person name="Schiff S.L."/>
            <person name="Watanabe T."/>
            <person name="Fukui M."/>
            <person name="Hanada S."/>
            <person name="Tank M."/>
            <person name="Neufeld J.D."/>
        </authorList>
    </citation>
    <scope>NUCLEOTIDE SEQUENCE</scope>
    <source>
        <strain evidence="3">L227-S17</strain>
    </source>
</reference>
<evidence type="ECO:0000313" key="5">
    <source>
        <dbReference type="Proteomes" id="UP001431572"/>
    </source>
</evidence>
<proteinExistence type="predicted"/>
<accession>A0A8T7M2J6</accession>
<dbReference type="Gene3D" id="3.40.50.1000">
    <property type="entry name" value="HAD superfamily/HAD-like"/>
    <property type="match status" value="1"/>
</dbReference>
<dbReference type="Proteomes" id="UP000521676">
    <property type="component" value="Unassembled WGS sequence"/>
</dbReference>
<dbReference type="InterPro" id="IPR036412">
    <property type="entry name" value="HAD-like_sf"/>
</dbReference>
<gene>
    <name evidence="2" type="ORF">HXX08_11630</name>
    <name evidence="3" type="ORF">OZ401_001669</name>
</gene>
<dbReference type="InterPro" id="IPR006439">
    <property type="entry name" value="HAD-SF_hydro_IA"/>
</dbReference>
<dbReference type="Pfam" id="PF00702">
    <property type="entry name" value="Hydrolase"/>
    <property type="match status" value="1"/>
</dbReference>
<reference evidence="2 4" key="1">
    <citation type="submission" date="2020-06" db="EMBL/GenBank/DDBJ databases">
        <title>Anoxygenic phototrophic Chloroflexota member uses a Type I reaction center.</title>
        <authorList>
            <person name="Tsuji J.M."/>
            <person name="Shaw N.A."/>
            <person name="Nagashima S."/>
            <person name="Venkiteswaran J."/>
            <person name="Schiff S.L."/>
            <person name="Hanada S."/>
            <person name="Tank M."/>
            <person name="Neufeld J.D."/>
        </authorList>
    </citation>
    <scope>NUCLEOTIDE SEQUENCE [LARGE SCALE GENOMIC DNA]</scope>
    <source>
        <strain evidence="2">L227-S17</strain>
    </source>
</reference>
<dbReference type="NCBIfam" id="TIGR01509">
    <property type="entry name" value="HAD-SF-IA-v3"/>
    <property type="match status" value="1"/>
</dbReference>
<name>A0A8T7M2J6_9CHLR</name>
<keyword evidence="1 2" id="KW-0378">Hydrolase</keyword>
<dbReference type="Proteomes" id="UP001431572">
    <property type="component" value="Chromosome 1"/>
</dbReference>
<evidence type="ECO:0000313" key="2">
    <source>
        <dbReference type="EMBL" id="NWJ46520.1"/>
    </source>
</evidence>